<gene>
    <name evidence="6" type="ORF">HDF23_005846</name>
</gene>
<reference evidence="6 7" key="1">
    <citation type="submission" date="2020-08" db="EMBL/GenBank/DDBJ databases">
        <title>Genomic Encyclopedia of Type Strains, Phase IV (KMG-V): Genome sequencing to study the core and pangenomes of soil and plant-associated prokaryotes.</title>
        <authorList>
            <person name="Whitman W."/>
        </authorList>
    </citation>
    <scope>NUCLEOTIDE SEQUENCE [LARGE SCALE GENOMIC DNA]</scope>
    <source>
        <strain evidence="6 7">ANJLi2</strain>
    </source>
</reference>
<feature type="transmembrane region" description="Helical" evidence="5">
    <location>
        <begin position="217"/>
        <end position="236"/>
    </location>
</feature>
<evidence type="ECO:0000256" key="3">
    <source>
        <dbReference type="ARBA" id="ARBA00022989"/>
    </source>
</evidence>
<protein>
    <submittedName>
        <fullName evidence="6">Fucose permease</fullName>
    </submittedName>
</protein>
<dbReference type="SUPFAM" id="SSF103473">
    <property type="entry name" value="MFS general substrate transporter"/>
    <property type="match status" value="1"/>
</dbReference>
<dbReference type="RefSeq" id="WP_076378887.1">
    <property type="nucleotide sequence ID" value="NZ_FTMG01000027.1"/>
</dbReference>
<feature type="transmembrane region" description="Helical" evidence="5">
    <location>
        <begin position="21"/>
        <end position="40"/>
    </location>
</feature>
<accession>A0ABR6PTF2</accession>
<organism evidence="6 7">
    <name type="scientific">Mucilaginibacter lappiensis</name>
    <dbReference type="NCBI Taxonomy" id="354630"/>
    <lineage>
        <taxon>Bacteria</taxon>
        <taxon>Pseudomonadati</taxon>
        <taxon>Bacteroidota</taxon>
        <taxon>Sphingobacteriia</taxon>
        <taxon>Sphingobacteriales</taxon>
        <taxon>Sphingobacteriaceae</taxon>
        <taxon>Mucilaginibacter</taxon>
    </lineage>
</organism>
<dbReference type="PANTHER" id="PTHR23514">
    <property type="entry name" value="BYPASS OF STOP CODON PROTEIN 6"/>
    <property type="match status" value="1"/>
</dbReference>
<name>A0ABR6PTF2_9SPHI</name>
<dbReference type="Gene3D" id="1.20.1250.20">
    <property type="entry name" value="MFS general substrate transporter like domains"/>
    <property type="match status" value="2"/>
</dbReference>
<feature type="transmembrane region" description="Helical" evidence="5">
    <location>
        <begin position="106"/>
        <end position="124"/>
    </location>
</feature>
<evidence type="ECO:0000256" key="1">
    <source>
        <dbReference type="ARBA" id="ARBA00004141"/>
    </source>
</evidence>
<feature type="transmembrane region" description="Helical" evidence="5">
    <location>
        <begin position="313"/>
        <end position="332"/>
    </location>
</feature>
<keyword evidence="3 5" id="KW-1133">Transmembrane helix</keyword>
<dbReference type="InterPro" id="IPR036259">
    <property type="entry name" value="MFS_trans_sf"/>
</dbReference>
<evidence type="ECO:0000313" key="7">
    <source>
        <dbReference type="Proteomes" id="UP000541583"/>
    </source>
</evidence>
<dbReference type="InterPro" id="IPR011701">
    <property type="entry name" value="MFS"/>
</dbReference>
<evidence type="ECO:0000256" key="4">
    <source>
        <dbReference type="ARBA" id="ARBA00023136"/>
    </source>
</evidence>
<feature type="transmembrane region" description="Helical" evidence="5">
    <location>
        <begin position="256"/>
        <end position="277"/>
    </location>
</feature>
<dbReference type="Pfam" id="PF07690">
    <property type="entry name" value="MFS_1"/>
    <property type="match status" value="1"/>
</dbReference>
<dbReference type="EMBL" id="JACHCB010000027">
    <property type="protein sequence ID" value="MBB6113063.1"/>
    <property type="molecule type" value="Genomic_DNA"/>
</dbReference>
<feature type="transmembrane region" description="Helical" evidence="5">
    <location>
        <begin position="289"/>
        <end position="307"/>
    </location>
</feature>
<feature type="transmembrane region" description="Helical" evidence="5">
    <location>
        <begin position="82"/>
        <end position="100"/>
    </location>
</feature>
<feature type="transmembrane region" description="Helical" evidence="5">
    <location>
        <begin position="168"/>
        <end position="187"/>
    </location>
</feature>
<comment type="caution">
    <text evidence="6">The sequence shown here is derived from an EMBL/GenBank/DDBJ whole genome shotgun (WGS) entry which is preliminary data.</text>
</comment>
<dbReference type="CDD" id="cd17393">
    <property type="entry name" value="MFS_MosC_like"/>
    <property type="match status" value="1"/>
</dbReference>
<keyword evidence="2 5" id="KW-0812">Transmembrane</keyword>
<evidence type="ECO:0000256" key="2">
    <source>
        <dbReference type="ARBA" id="ARBA00022692"/>
    </source>
</evidence>
<comment type="subcellular location">
    <subcellularLocation>
        <location evidence="1">Membrane</location>
        <topology evidence="1">Multi-pass membrane protein</topology>
    </subcellularLocation>
</comment>
<dbReference type="PANTHER" id="PTHR23514:SF13">
    <property type="entry name" value="INNER MEMBRANE PROTEIN YBJJ"/>
    <property type="match status" value="1"/>
</dbReference>
<proteinExistence type="predicted"/>
<evidence type="ECO:0000256" key="5">
    <source>
        <dbReference type="SAM" id="Phobius"/>
    </source>
</evidence>
<sequence>MNLIDNTFDLKLVSRAKLATQAIFLVCGFGVSSWAVMVPFAKSRLHLNDAELGGLLLLLGAGSVTMMPLTGILMGRIGSRRLIFIAALLIALCLPLLLILNTPLTLGIALFFFGAGIGTIDVAMNAHGVQVQNLYGKPIMSSLHGLFSVGGLLGSLGLGFLIRLGAQPFYAAVIIALSLLLIAIIGYRSLLSLDIESAAIKRFSLVVHGISGRMTNAWFSPVAIFLGVLCFAVFLAEGAMLDWSALFLKEYRGIDPSLAGAGYAAFSVAMATTRLFGDRLVARLKSDRTVIFGSLVAGTGTFIAIILPWLAGTLFGFFLIGLGAANVVPVFFSEAGRLKGVSTAMAVSVIATLGYGGQLAGPAFLGFIAQHFTLPVALGVVGILLFFVTIAYGIRRMKMGSNN</sequence>
<dbReference type="InterPro" id="IPR051788">
    <property type="entry name" value="MFS_Transporter"/>
</dbReference>
<feature type="transmembrane region" description="Helical" evidence="5">
    <location>
        <begin position="344"/>
        <end position="368"/>
    </location>
</feature>
<feature type="transmembrane region" description="Helical" evidence="5">
    <location>
        <begin position="374"/>
        <end position="394"/>
    </location>
</feature>
<keyword evidence="4 5" id="KW-0472">Membrane</keyword>
<keyword evidence="7" id="KW-1185">Reference proteome</keyword>
<feature type="transmembrane region" description="Helical" evidence="5">
    <location>
        <begin position="145"/>
        <end position="162"/>
    </location>
</feature>
<feature type="transmembrane region" description="Helical" evidence="5">
    <location>
        <begin position="52"/>
        <end position="75"/>
    </location>
</feature>
<evidence type="ECO:0000313" key="6">
    <source>
        <dbReference type="EMBL" id="MBB6113063.1"/>
    </source>
</evidence>
<dbReference type="Proteomes" id="UP000541583">
    <property type="component" value="Unassembled WGS sequence"/>
</dbReference>